<organism evidence="1 2">
    <name type="scientific">Pseudomonas synxantha</name>
    <dbReference type="NCBI Taxonomy" id="47883"/>
    <lineage>
        <taxon>Bacteria</taxon>
        <taxon>Pseudomonadati</taxon>
        <taxon>Pseudomonadota</taxon>
        <taxon>Gammaproteobacteria</taxon>
        <taxon>Pseudomonadales</taxon>
        <taxon>Pseudomonadaceae</taxon>
        <taxon>Pseudomonas</taxon>
    </lineage>
</organism>
<proteinExistence type="predicted"/>
<dbReference type="AlphaFoldDB" id="A0A3G7USQ0"/>
<dbReference type="Proteomes" id="UP000268696">
    <property type="component" value="Chromosome"/>
</dbReference>
<evidence type="ECO:0000313" key="1">
    <source>
        <dbReference type="EMBL" id="AZE56528.1"/>
    </source>
</evidence>
<reference evidence="1 2" key="1">
    <citation type="submission" date="2018-03" db="EMBL/GenBank/DDBJ databases">
        <title>Diversity of phytobeneficial traits revealed by whole-genome analysis of worldwide-isolated phenazine-producing Pseudomonas spp.</title>
        <authorList>
            <person name="Biessy A."/>
            <person name="Novinscak A."/>
            <person name="Blom J."/>
            <person name="Leger G."/>
            <person name="Thomashow L.S."/>
            <person name="Cazorla F.M."/>
            <person name="Josic D."/>
            <person name="Filion M."/>
        </authorList>
    </citation>
    <scope>NUCLEOTIDE SEQUENCE [LARGE SCALE GENOMIC DNA]</scope>
    <source>
        <strain evidence="1 2">30B</strain>
    </source>
</reference>
<gene>
    <name evidence="1" type="ORF">C4K03_4390</name>
</gene>
<sequence>MQEKEGVSTGKHQLPNSPTQVLPVSLCYQSLEMLGKCGSIR</sequence>
<evidence type="ECO:0000313" key="2">
    <source>
        <dbReference type="Proteomes" id="UP000268696"/>
    </source>
</evidence>
<name>A0A3G7USQ0_9PSED</name>
<dbReference type="EMBL" id="CP027754">
    <property type="protein sequence ID" value="AZE56528.1"/>
    <property type="molecule type" value="Genomic_DNA"/>
</dbReference>
<accession>A0A3G7USQ0</accession>
<protein>
    <submittedName>
        <fullName evidence="1">Uncharacterized protein</fullName>
    </submittedName>
</protein>